<gene>
    <name evidence="1" type="ORF">T265_10028</name>
</gene>
<sequence>MPQLDDLLVIQRFQTKSGRHFSVDHRVDRSSPGYRAKFDAELRRSNPMEARCPTNDNLTL</sequence>
<organism evidence="1 2">
    <name type="scientific">Opisthorchis viverrini</name>
    <name type="common">Southeast Asian liver fluke</name>
    <dbReference type="NCBI Taxonomy" id="6198"/>
    <lineage>
        <taxon>Eukaryota</taxon>
        <taxon>Metazoa</taxon>
        <taxon>Spiralia</taxon>
        <taxon>Lophotrochozoa</taxon>
        <taxon>Platyhelminthes</taxon>
        <taxon>Trematoda</taxon>
        <taxon>Digenea</taxon>
        <taxon>Opisthorchiida</taxon>
        <taxon>Opisthorchiata</taxon>
        <taxon>Opisthorchiidae</taxon>
        <taxon>Opisthorchis</taxon>
    </lineage>
</organism>
<dbReference type="EMBL" id="KL596945">
    <property type="protein sequence ID" value="KER21724.1"/>
    <property type="molecule type" value="Genomic_DNA"/>
</dbReference>
<name>A0A075A2X1_OPIVI</name>
<dbReference type="Proteomes" id="UP000054324">
    <property type="component" value="Unassembled WGS sequence"/>
</dbReference>
<dbReference type="RefSeq" id="XP_009174540.1">
    <property type="nucleotide sequence ID" value="XM_009176276.1"/>
</dbReference>
<dbReference type="CTD" id="20324196"/>
<evidence type="ECO:0000313" key="1">
    <source>
        <dbReference type="EMBL" id="KER21724.1"/>
    </source>
</evidence>
<accession>A0A075A2X1</accession>
<evidence type="ECO:0000313" key="2">
    <source>
        <dbReference type="Proteomes" id="UP000054324"/>
    </source>
</evidence>
<dbReference type="AlphaFoldDB" id="A0A075A2X1"/>
<keyword evidence="2" id="KW-1185">Reference proteome</keyword>
<dbReference type="KEGG" id="ovi:T265_10028"/>
<reference evidence="1 2" key="1">
    <citation type="submission" date="2013-11" db="EMBL/GenBank/DDBJ databases">
        <title>Opisthorchis viverrini - life in the bile duct.</title>
        <authorList>
            <person name="Young N.D."/>
            <person name="Nagarajan N."/>
            <person name="Lin S.J."/>
            <person name="Korhonen P.K."/>
            <person name="Jex A.R."/>
            <person name="Hall R.S."/>
            <person name="Safavi-Hemami H."/>
            <person name="Kaewkong W."/>
            <person name="Bertrand D."/>
            <person name="Gao S."/>
            <person name="Seet Q."/>
            <person name="Wongkham S."/>
            <person name="Teh B.T."/>
            <person name="Wongkham C."/>
            <person name="Intapan P.M."/>
            <person name="Maleewong W."/>
            <person name="Yang X."/>
            <person name="Hu M."/>
            <person name="Wang Z."/>
            <person name="Hofmann A."/>
            <person name="Sternberg P.W."/>
            <person name="Tan P."/>
            <person name="Wang J."/>
            <person name="Gasser R.B."/>
        </authorList>
    </citation>
    <scope>NUCLEOTIDE SEQUENCE [LARGE SCALE GENOMIC DNA]</scope>
</reference>
<dbReference type="GeneID" id="20324196"/>
<protein>
    <submittedName>
        <fullName evidence="1">Uncharacterized protein</fullName>
    </submittedName>
</protein>
<proteinExistence type="predicted"/>